<protein>
    <recommendedName>
        <fullName evidence="3">DUF4283 domain-containing protein</fullName>
    </recommendedName>
</protein>
<sequence length="119" mass="13853">MNIWRKLEGLRIVELKPKIYQIFFNHEADLEKVLKKWDRGDETLEKDLDRGEIKVQMWNLPEHCKTSKLGQKIASTLGEVKECEVYENSRDPVRFLKATVNINTNKPILKGANIGSKED</sequence>
<name>A0ABU6QLB0_9FABA</name>
<comment type="caution">
    <text evidence="1">The sequence shown here is derived from an EMBL/GenBank/DDBJ whole genome shotgun (WGS) entry which is preliminary data.</text>
</comment>
<evidence type="ECO:0000313" key="2">
    <source>
        <dbReference type="Proteomes" id="UP001341840"/>
    </source>
</evidence>
<proteinExistence type="predicted"/>
<evidence type="ECO:0000313" key="1">
    <source>
        <dbReference type="EMBL" id="MED6112445.1"/>
    </source>
</evidence>
<keyword evidence="2" id="KW-1185">Reference proteome</keyword>
<reference evidence="1 2" key="1">
    <citation type="journal article" date="2023" name="Plants (Basel)">
        <title>Bridging the Gap: Combining Genomics and Transcriptomics Approaches to Understand Stylosanthes scabra, an Orphan Legume from the Brazilian Caatinga.</title>
        <authorList>
            <person name="Ferreira-Neto J.R.C."/>
            <person name="da Silva M.D."/>
            <person name="Binneck E."/>
            <person name="de Melo N.F."/>
            <person name="da Silva R.H."/>
            <person name="de Melo A.L.T.M."/>
            <person name="Pandolfi V."/>
            <person name="Bustamante F.O."/>
            <person name="Brasileiro-Vidal A.C."/>
            <person name="Benko-Iseppon A.M."/>
        </authorList>
    </citation>
    <scope>NUCLEOTIDE SEQUENCE [LARGE SCALE GENOMIC DNA]</scope>
    <source>
        <tissue evidence="1">Leaves</tissue>
    </source>
</reference>
<accession>A0ABU6QLB0</accession>
<dbReference type="Proteomes" id="UP001341840">
    <property type="component" value="Unassembled WGS sequence"/>
</dbReference>
<organism evidence="1 2">
    <name type="scientific">Stylosanthes scabra</name>
    <dbReference type="NCBI Taxonomy" id="79078"/>
    <lineage>
        <taxon>Eukaryota</taxon>
        <taxon>Viridiplantae</taxon>
        <taxon>Streptophyta</taxon>
        <taxon>Embryophyta</taxon>
        <taxon>Tracheophyta</taxon>
        <taxon>Spermatophyta</taxon>
        <taxon>Magnoliopsida</taxon>
        <taxon>eudicotyledons</taxon>
        <taxon>Gunneridae</taxon>
        <taxon>Pentapetalae</taxon>
        <taxon>rosids</taxon>
        <taxon>fabids</taxon>
        <taxon>Fabales</taxon>
        <taxon>Fabaceae</taxon>
        <taxon>Papilionoideae</taxon>
        <taxon>50 kb inversion clade</taxon>
        <taxon>dalbergioids sensu lato</taxon>
        <taxon>Dalbergieae</taxon>
        <taxon>Pterocarpus clade</taxon>
        <taxon>Stylosanthes</taxon>
    </lineage>
</organism>
<dbReference type="EMBL" id="JASCZI010000566">
    <property type="protein sequence ID" value="MED6112445.1"/>
    <property type="molecule type" value="Genomic_DNA"/>
</dbReference>
<gene>
    <name evidence="1" type="ORF">PIB30_061828</name>
</gene>
<evidence type="ECO:0008006" key="3">
    <source>
        <dbReference type="Google" id="ProtNLM"/>
    </source>
</evidence>